<feature type="compositionally biased region" description="Pro residues" evidence="1">
    <location>
        <begin position="110"/>
        <end position="123"/>
    </location>
</feature>
<feature type="compositionally biased region" description="Polar residues" evidence="1">
    <location>
        <begin position="57"/>
        <end position="75"/>
    </location>
</feature>
<gene>
    <name evidence="2" type="ORF">FOMPIDRAFT_1022751</name>
</gene>
<dbReference type="AlphaFoldDB" id="S8EDB5"/>
<organism evidence="2 3">
    <name type="scientific">Fomitopsis schrenkii</name>
    <name type="common">Brown rot fungus</name>
    <dbReference type="NCBI Taxonomy" id="2126942"/>
    <lineage>
        <taxon>Eukaryota</taxon>
        <taxon>Fungi</taxon>
        <taxon>Dikarya</taxon>
        <taxon>Basidiomycota</taxon>
        <taxon>Agaricomycotina</taxon>
        <taxon>Agaricomycetes</taxon>
        <taxon>Polyporales</taxon>
        <taxon>Fomitopsis</taxon>
    </lineage>
</organism>
<evidence type="ECO:0000313" key="2">
    <source>
        <dbReference type="EMBL" id="EPT02593.1"/>
    </source>
</evidence>
<reference evidence="2 3" key="1">
    <citation type="journal article" date="2012" name="Science">
        <title>The Paleozoic origin of enzymatic lignin decomposition reconstructed from 31 fungal genomes.</title>
        <authorList>
            <person name="Floudas D."/>
            <person name="Binder M."/>
            <person name="Riley R."/>
            <person name="Barry K."/>
            <person name="Blanchette R.A."/>
            <person name="Henrissat B."/>
            <person name="Martinez A.T."/>
            <person name="Otillar R."/>
            <person name="Spatafora J.W."/>
            <person name="Yadav J.S."/>
            <person name="Aerts A."/>
            <person name="Benoit I."/>
            <person name="Boyd A."/>
            <person name="Carlson A."/>
            <person name="Copeland A."/>
            <person name="Coutinho P.M."/>
            <person name="de Vries R.P."/>
            <person name="Ferreira P."/>
            <person name="Findley K."/>
            <person name="Foster B."/>
            <person name="Gaskell J."/>
            <person name="Glotzer D."/>
            <person name="Gorecki P."/>
            <person name="Heitman J."/>
            <person name="Hesse C."/>
            <person name="Hori C."/>
            <person name="Igarashi K."/>
            <person name="Jurgens J.A."/>
            <person name="Kallen N."/>
            <person name="Kersten P."/>
            <person name="Kohler A."/>
            <person name="Kuees U."/>
            <person name="Kumar T.K.A."/>
            <person name="Kuo A."/>
            <person name="LaButti K."/>
            <person name="Larrondo L.F."/>
            <person name="Lindquist E."/>
            <person name="Ling A."/>
            <person name="Lombard V."/>
            <person name="Lucas S."/>
            <person name="Lundell T."/>
            <person name="Martin R."/>
            <person name="McLaughlin D.J."/>
            <person name="Morgenstern I."/>
            <person name="Morin E."/>
            <person name="Murat C."/>
            <person name="Nagy L.G."/>
            <person name="Nolan M."/>
            <person name="Ohm R.A."/>
            <person name="Patyshakuliyeva A."/>
            <person name="Rokas A."/>
            <person name="Ruiz-Duenas F.J."/>
            <person name="Sabat G."/>
            <person name="Salamov A."/>
            <person name="Samejima M."/>
            <person name="Schmutz J."/>
            <person name="Slot J.C."/>
            <person name="St John F."/>
            <person name="Stenlid J."/>
            <person name="Sun H."/>
            <person name="Sun S."/>
            <person name="Syed K."/>
            <person name="Tsang A."/>
            <person name="Wiebenga A."/>
            <person name="Young D."/>
            <person name="Pisabarro A."/>
            <person name="Eastwood D.C."/>
            <person name="Martin F."/>
            <person name="Cullen D."/>
            <person name="Grigoriev I.V."/>
            <person name="Hibbett D.S."/>
        </authorList>
    </citation>
    <scope>NUCLEOTIDE SEQUENCE</scope>
    <source>
        <strain evidence="3">FP-58527</strain>
    </source>
</reference>
<evidence type="ECO:0000256" key="1">
    <source>
        <dbReference type="SAM" id="MobiDB-lite"/>
    </source>
</evidence>
<feature type="compositionally biased region" description="Gly residues" evidence="1">
    <location>
        <begin position="15"/>
        <end position="25"/>
    </location>
</feature>
<name>S8EDB5_FOMSC</name>
<dbReference type="Proteomes" id="UP000015241">
    <property type="component" value="Unassembled WGS sequence"/>
</dbReference>
<feature type="region of interest" description="Disordered" evidence="1">
    <location>
        <begin position="110"/>
        <end position="146"/>
    </location>
</feature>
<sequence>MPGGALFGLVQNEGEAGGSGMGGDGMDMDPPYDAGVMQEQPRSVTQNELFQQFFNMQQLAEGEGNQNGDASTPTAQQQQQQQPPQPLFEQPTAVAPHVLMMKDPAAAYVPTPPAPATPAPKYTPPRGAANFEKRRVAGSWKAAPRA</sequence>
<keyword evidence="3" id="KW-1185">Reference proteome</keyword>
<dbReference type="HOGENOM" id="CLU_1777483_0_0_1"/>
<dbReference type="EMBL" id="KE504134">
    <property type="protein sequence ID" value="EPT02593.1"/>
    <property type="molecule type" value="Genomic_DNA"/>
</dbReference>
<feature type="region of interest" description="Disordered" evidence="1">
    <location>
        <begin position="57"/>
        <end position="94"/>
    </location>
</feature>
<proteinExistence type="predicted"/>
<evidence type="ECO:0000313" key="3">
    <source>
        <dbReference type="Proteomes" id="UP000015241"/>
    </source>
</evidence>
<protein>
    <submittedName>
        <fullName evidence="2">Uncharacterized protein</fullName>
    </submittedName>
</protein>
<accession>S8EDB5</accession>
<dbReference type="InParanoid" id="S8EDB5"/>
<feature type="region of interest" description="Disordered" evidence="1">
    <location>
        <begin position="1"/>
        <end position="36"/>
    </location>
</feature>